<evidence type="ECO:0000256" key="8">
    <source>
        <dbReference type="ARBA" id="ARBA00023054"/>
    </source>
</evidence>
<dbReference type="SUPFAM" id="SSF50044">
    <property type="entry name" value="SH3-domain"/>
    <property type="match status" value="1"/>
</dbReference>
<organism evidence="15">
    <name type="scientific">Notodromas monacha</name>
    <dbReference type="NCBI Taxonomy" id="399045"/>
    <lineage>
        <taxon>Eukaryota</taxon>
        <taxon>Metazoa</taxon>
        <taxon>Ecdysozoa</taxon>
        <taxon>Arthropoda</taxon>
        <taxon>Crustacea</taxon>
        <taxon>Oligostraca</taxon>
        <taxon>Ostracoda</taxon>
        <taxon>Podocopa</taxon>
        <taxon>Podocopida</taxon>
        <taxon>Cypridocopina</taxon>
        <taxon>Cypridoidea</taxon>
        <taxon>Cyprididae</taxon>
        <taxon>Notodromas</taxon>
    </lineage>
</organism>
<dbReference type="GO" id="GO:0035591">
    <property type="term" value="F:signaling adaptor activity"/>
    <property type="evidence" value="ECO:0007669"/>
    <property type="project" value="TreeGrafter"/>
</dbReference>
<dbReference type="PANTHER" id="PTHR10460">
    <property type="entry name" value="ABL INTERACTOR FAMILY MEMBER"/>
    <property type="match status" value="1"/>
</dbReference>
<dbReference type="Gene3D" id="2.30.30.40">
    <property type="entry name" value="SH3 Domains"/>
    <property type="match status" value="1"/>
</dbReference>
<keyword evidence="9" id="KW-0206">Cytoskeleton</keyword>
<feature type="compositionally biased region" description="Low complexity" evidence="12">
    <location>
        <begin position="262"/>
        <end position="273"/>
    </location>
</feature>
<evidence type="ECO:0000259" key="14">
    <source>
        <dbReference type="PROSITE" id="PS50192"/>
    </source>
</evidence>
<feature type="region of interest" description="Disordered" evidence="12">
    <location>
        <begin position="157"/>
        <end position="218"/>
    </location>
</feature>
<dbReference type="GO" id="GO:0031209">
    <property type="term" value="C:SCAR complex"/>
    <property type="evidence" value="ECO:0007669"/>
    <property type="project" value="TreeGrafter"/>
</dbReference>
<dbReference type="Proteomes" id="UP000678499">
    <property type="component" value="Unassembled WGS sequence"/>
</dbReference>
<evidence type="ECO:0000256" key="6">
    <source>
        <dbReference type="ARBA" id="ARBA00022490"/>
    </source>
</evidence>
<keyword evidence="7" id="KW-0597">Phosphoprotein</keyword>
<feature type="compositionally biased region" description="Polar residues" evidence="12">
    <location>
        <begin position="292"/>
        <end position="311"/>
    </location>
</feature>
<keyword evidence="16" id="KW-1185">Reference proteome</keyword>
<feature type="compositionally biased region" description="Polar residues" evidence="12">
    <location>
        <begin position="367"/>
        <end position="384"/>
    </location>
</feature>
<evidence type="ECO:0008006" key="17">
    <source>
        <dbReference type="Google" id="ProtNLM"/>
    </source>
</evidence>
<dbReference type="InterPro" id="IPR028457">
    <property type="entry name" value="ABI"/>
</dbReference>
<dbReference type="PROSITE" id="PS50002">
    <property type="entry name" value="SH3"/>
    <property type="match status" value="1"/>
</dbReference>
<dbReference type="OrthoDB" id="2159336at2759"/>
<keyword evidence="5 11" id="KW-0728">SH3 domain</keyword>
<dbReference type="Gene3D" id="6.10.140.1620">
    <property type="match status" value="1"/>
</dbReference>
<dbReference type="InterPro" id="IPR000727">
    <property type="entry name" value="T_SNARE_dom"/>
</dbReference>
<keyword evidence="10" id="KW-0966">Cell projection</keyword>
<evidence type="ECO:0000256" key="4">
    <source>
        <dbReference type="ARBA" id="ARBA00010020"/>
    </source>
</evidence>
<feature type="compositionally biased region" description="Low complexity" evidence="12">
    <location>
        <begin position="319"/>
        <end position="336"/>
    </location>
</feature>
<evidence type="ECO:0000256" key="7">
    <source>
        <dbReference type="ARBA" id="ARBA00022553"/>
    </source>
</evidence>
<feature type="compositionally biased region" description="Low complexity" evidence="12">
    <location>
        <begin position="357"/>
        <end position="366"/>
    </location>
</feature>
<dbReference type="GO" id="GO:0017124">
    <property type="term" value="F:SH3 domain binding"/>
    <property type="evidence" value="ECO:0007669"/>
    <property type="project" value="TreeGrafter"/>
</dbReference>
<comment type="similarity">
    <text evidence="4">Belongs to the ABI family.</text>
</comment>
<dbReference type="GO" id="GO:0005856">
    <property type="term" value="C:cytoskeleton"/>
    <property type="evidence" value="ECO:0007669"/>
    <property type="project" value="UniProtKB-SubCell"/>
</dbReference>
<dbReference type="EMBL" id="OA884792">
    <property type="protein sequence ID" value="CAD7281301.1"/>
    <property type="molecule type" value="Genomic_DNA"/>
</dbReference>
<reference evidence="15" key="1">
    <citation type="submission" date="2020-11" db="EMBL/GenBank/DDBJ databases">
        <authorList>
            <person name="Tran Van P."/>
        </authorList>
    </citation>
    <scope>NUCLEOTIDE SEQUENCE</scope>
</reference>
<dbReference type="InterPro" id="IPR028455">
    <property type="entry name" value="ABI3_SH3"/>
</dbReference>
<proteinExistence type="inferred from homology"/>
<comment type="subcellular location">
    <subcellularLocation>
        <location evidence="2">Cell projection</location>
        <location evidence="2">Filopodium</location>
    </subcellularLocation>
    <subcellularLocation>
        <location evidence="3">Cell projection</location>
        <location evidence="3">Lamellipodium</location>
    </subcellularLocation>
    <subcellularLocation>
        <location evidence="1">Cytoplasm</location>
        <location evidence="1">Cytoskeleton</location>
    </subcellularLocation>
</comment>
<dbReference type="Pfam" id="PF07815">
    <property type="entry name" value="Abi_HHR"/>
    <property type="match status" value="1"/>
</dbReference>
<evidence type="ECO:0000256" key="2">
    <source>
        <dbReference type="ARBA" id="ARBA00004486"/>
    </source>
</evidence>
<evidence type="ECO:0000313" key="16">
    <source>
        <dbReference type="Proteomes" id="UP000678499"/>
    </source>
</evidence>
<evidence type="ECO:0000259" key="13">
    <source>
        <dbReference type="PROSITE" id="PS50002"/>
    </source>
</evidence>
<feature type="compositionally biased region" description="Low complexity" evidence="12">
    <location>
        <begin position="202"/>
        <end position="216"/>
    </location>
</feature>
<dbReference type="AlphaFoldDB" id="A0A7R9GG89"/>
<dbReference type="PROSITE" id="PS50192">
    <property type="entry name" value="T_SNARE"/>
    <property type="match status" value="1"/>
</dbReference>
<dbReference type="Pfam" id="PF14604">
    <property type="entry name" value="SH3_9"/>
    <property type="match status" value="1"/>
</dbReference>
<evidence type="ECO:0000256" key="9">
    <source>
        <dbReference type="ARBA" id="ARBA00023212"/>
    </source>
</evidence>
<name>A0A7R9GG89_9CRUS</name>
<feature type="domain" description="SH3" evidence="13">
    <location>
        <begin position="396"/>
        <end position="454"/>
    </location>
</feature>
<dbReference type="InterPro" id="IPR001452">
    <property type="entry name" value="SH3_domain"/>
</dbReference>
<dbReference type="GO" id="GO:0030175">
    <property type="term" value="C:filopodium"/>
    <property type="evidence" value="ECO:0007669"/>
    <property type="project" value="UniProtKB-SubCell"/>
</dbReference>
<dbReference type="GO" id="GO:0030027">
    <property type="term" value="C:lamellipodium"/>
    <property type="evidence" value="ECO:0007669"/>
    <property type="project" value="UniProtKB-SubCell"/>
</dbReference>
<evidence type="ECO:0000256" key="1">
    <source>
        <dbReference type="ARBA" id="ARBA00004245"/>
    </source>
</evidence>
<dbReference type="FunFam" id="2.30.30.40:FF:000002">
    <property type="entry name" value="abl interactor 1 isoform X1"/>
    <property type="match status" value="1"/>
</dbReference>
<dbReference type="GO" id="GO:0001764">
    <property type="term" value="P:neuron migration"/>
    <property type="evidence" value="ECO:0007669"/>
    <property type="project" value="TreeGrafter"/>
</dbReference>
<evidence type="ECO:0000256" key="12">
    <source>
        <dbReference type="SAM" id="MobiDB-lite"/>
    </source>
</evidence>
<dbReference type="InterPro" id="IPR012849">
    <property type="entry name" value="Abl-interactor_HHR_dom"/>
</dbReference>
<gene>
    <name evidence="15" type="ORF">NMOB1V02_LOCUS8949</name>
</gene>
<dbReference type="CDD" id="cd11826">
    <property type="entry name" value="SH3_Abi"/>
    <property type="match status" value="1"/>
</dbReference>
<keyword evidence="6" id="KW-0963">Cytoplasm</keyword>
<dbReference type="PRINTS" id="PR00452">
    <property type="entry name" value="SH3DOMAIN"/>
</dbReference>
<evidence type="ECO:0000256" key="11">
    <source>
        <dbReference type="PROSITE-ProRule" id="PRU00192"/>
    </source>
</evidence>
<accession>A0A7R9GG89</accession>
<evidence type="ECO:0000313" key="15">
    <source>
        <dbReference type="EMBL" id="CAD7281301.1"/>
    </source>
</evidence>
<dbReference type="EMBL" id="CAJPEX010002755">
    <property type="protein sequence ID" value="CAG0921453.1"/>
    <property type="molecule type" value="Genomic_DNA"/>
</dbReference>
<dbReference type="PANTHER" id="PTHR10460:SF0">
    <property type="entry name" value="ABELSON INTERACTING PROTEIN, ISOFORM D"/>
    <property type="match status" value="1"/>
</dbReference>
<keyword evidence="8" id="KW-0175">Coiled coil</keyword>
<evidence type="ECO:0000256" key="10">
    <source>
        <dbReference type="ARBA" id="ARBA00023273"/>
    </source>
</evidence>
<dbReference type="SMART" id="SM00326">
    <property type="entry name" value="SH3"/>
    <property type="match status" value="1"/>
</dbReference>
<feature type="compositionally biased region" description="Polar residues" evidence="12">
    <location>
        <begin position="168"/>
        <end position="178"/>
    </location>
</feature>
<protein>
    <recommendedName>
        <fullName evidence="17">Abl interactor 2</fullName>
    </recommendedName>
</protein>
<sequence>MDMIATPGVDLANLMNHDIPLGKQSLIDSHTNLERVAEYCQMNYLNMPKERKSAALTETKNYTVQSLASVAYQINSLANNFLQMLDLQQAQLAHMESQVTHIAQQVNIHKEKVARREIGVLTANKISNRQFKIIAPANPERPIKYVRKPIDFSSLDHIGHGVRMPGSRSAQRMNSTGSSGMGAGPAPQSKPPTPPMSGMRPGSQTSLSASSTGTLGKRSDYRALPVVAPQVPSHYAPNYPRRSGGYSSLPLTGPGGPQDPYQSGMMSMQQQGQYAPGGMQLHYQQQQQQQQPASGQSMYAQLPQSSTSSRGSDYASARISSQSGGPPSPVPQGIIQAPANGKSSEYSAFDPAKINRQNQMQYQQPQFTRQSSMSTDPRMSTAPRNMTREPEWAPAAYIEKVIAVYDYVADKEDELSFQENAVIFVVKKNDDGWWEGVMNGVTGLFPGNYVEPCM</sequence>
<feature type="domain" description="T-SNARE coiled-coil homology" evidence="14">
    <location>
        <begin position="54"/>
        <end position="116"/>
    </location>
</feature>
<dbReference type="InterPro" id="IPR036028">
    <property type="entry name" value="SH3-like_dom_sf"/>
</dbReference>
<evidence type="ECO:0000256" key="5">
    <source>
        <dbReference type="ARBA" id="ARBA00022443"/>
    </source>
</evidence>
<evidence type="ECO:0000256" key="3">
    <source>
        <dbReference type="ARBA" id="ARBA00004510"/>
    </source>
</evidence>
<feature type="region of interest" description="Disordered" evidence="12">
    <location>
        <begin position="231"/>
        <end position="387"/>
    </location>
</feature>